<evidence type="ECO:0000256" key="1">
    <source>
        <dbReference type="ARBA" id="ARBA00023239"/>
    </source>
</evidence>
<feature type="domain" description="SAF" evidence="2">
    <location>
        <begin position="14"/>
        <end position="85"/>
    </location>
</feature>
<dbReference type="AlphaFoldDB" id="A0A2T2WF71"/>
<name>A0A2T2WF71_9FIRM</name>
<dbReference type="GO" id="GO:0016787">
    <property type="term" value="F:hydrolase activity"/>
    <property type="evidence" value="ECO:0007669"/>
    <property type="project" value="UniProtKB-KW"/>
</dbReference>
<dbReference type="GO" id="GO:0016829">
    <property type="term" value="F:lyase activity"/>
    <property type="evidence" value="ECO:0007669"/>
    <property type="project" value="UniProtKB-KW"/>
</dbReference>
<dbReference type="Proteomes" id="UP000241848">
    <property type="component" value="Unassembled WGS sequence"/>
</dbReference>
<dbReference type="PANTHER" id="PTHR30536">
    <property type="entry name" value="ALTRONATE/GALACTARATE DEHYDRATASE"/>
    <property type="match status" value="1"/>
</dbReference>
<dbReference type="SMART" id="SM00858">
    <property type="entry name" value="SAF"/>
    <property type="match status" value="1"/>
</dbReference>
<gene>
    <name evidence="3" type="ORF">C7B45_12985</name>
</gene>
<dbReference type="Gene3D" id="2.30.130.110">
    <property type="match status" value="1"/>
</dbReference>
<dbReference type="CDD" id="cd11613">
    <property type="entry name" value="SAF_AH_GD"/>
    <property type="match status" value="1"/>
</dbReference>
<proteinExistence type="predicted"/>
<comment type="caution">
    <text evidence="3">The sequence shown here is derived from an EMBL/GenBank/DDBJ whole genome shotgun (WGS) entry which is preliminary data.</text>
</comment>
<accession>A0A2T2WF71</accession>
<evidence type="ECO:0000313" key="3">
    <source>
        <dbReference type="EMBL" id="PSR20873.1"/>
    </source>
</evidence>
<dbReference type="InterPro" id="IPR052172">
    <property type="entry name" value="UxaA_altronate/galactarate_dh"/>
</dbReference>
<dbReference type="InterPro" id="IPR044144">
    <property type="entry name" value="SAF_UxaA/GarD"/>
</dbReference>
<dbReference type="InterPro" id="IPR013974">
    <property type="entry name" value="SAF"/>
</dbReference>
<dbReference type="GO" id="GO:0019698">
    <property type="term" value="P:D-galacturonate catabolic process"/>
    <property type="evidence" value="ECO:0007669"/>
    <property type="project" value="TreeGrafter"/>
</dbReference>
<evidence type="ECO:0000259" key="2">
    <source>
        <dbReference type="SMART" id="SM00858"/>
    </source>
</evidence>
<dbReference type="PANTHER" id="PTHR30536:SF5">
    <property type="entry name" value="ALTRONATE DEHYDRATASE"/>
    <property type="match status" value="1"/>
</dbReference>
<dbReference type="Pfam" id="PF08666">
    <property type="entry name" value="SAF"/>
    <property type="match status" value="1"/>
</dbReference>
<sequence length="92" mass="10013">MSEETNVIRLHEKDNVVTALCDLAPGVPLKLDEIGVVTRELIPFGYKVAIQSIAPGAYVMKYGVAIGVALRPISPGEVVHTHNLKSLAERYE</sequence>
<keyword evidence="1" id="KW-0456">Lyase</keyword>
<reference evidence="3 4" key="1">
    <citation type="journal article" date="2014" name="BMC Genomics">
        <title>Comparison of environmental and isolate Sulfobacillus genomes reveals diverse carbon, sulfur, nitrogen, and hydrogen metabolisms.</title>
        <authorList>
            <person name="Justice N.B."/>
            <person name="Norman A."/>
            <person name="Brown C.T."/>
            <person name="Singh A."/>
            <person name="Thomas B.C."/>
            <person name="Banfield J.F."/>
        </authorList>
    </citation>
    <scope>NUCLEOTIDE SEQUENCE [LARGE SCALE GENOMIC DNA]</scope>
    <source>
        <strain evidence="3">AMDSBA3</strain>
    </source>
</reference>
<organism evidence="3 4">
    <name type="scientific">Sulfobacillus acidophilus</name>
    <dbReference type="NCBI Taxonomy" id="53633"/>
    <lineage>
        <taxon>Bacteria</taxon>
        <taxon>Bacillati</taxon>
        <taxon>Bacillota</taxon>
        <taxon>Clostridia</taxon>
        <taxon>Eubacteriales</taxon>
        <taxon>Clostridiales Family XVII. Incertae Sedis</taxon>
        <taxon>Sulfobacillus</taxon>
    </lineage>
</organism>
<keyword evidence="3" id="KW-0378">Hydrolase</keyword>
<dbReference type="EMBL" id="PXYV01000048">
    <property type="protein sequence ID" value="PSR20873.1"/>
    <property type="molecule type" value="Genomic_DNA"/>
</dbReference>
<evidence type="ECO:0000313" key="4">
    <source>
        <dbReference type="Proteomes" id="UP000241848"/>
    </source>
</evidence>
<protein>
    <submittedName>
        <fullName evidence="3">Altronate hydrolase</fullName>
    </submittedName>
</protein>